<dbReference type="OrthoDB" id="2264563at2759"/>
<name>A0A9P8T1U7_9ASCO</name>
<proteinExistence type="predicted"/>
<dbReference type="InterPro" id="IPR046868">
    <property type="entry name" value="BAR_4"/>
</dbReference>
<dbReference type="GeneID" id="70237499"/>
<feature type="compositionally biased region" description="Low complexity" evidence="2">
    <location>
        <begin position="619"/>
        <end position="631"/>
    </location>
</feature>
<feature type="region of interest" description="Disordered" evidence="2">
    <location>
        <begin position="537"/>
        <end position="556"/>
    </location>
</feature>
<reference evidence="4" key="2">
    <citation type="submission" date="2021-01" db="EMBL/GenBank/DDBJ databases">
        <authorList>
            <person name="Schikora-Tamarit M.A."/>
        </authorList>
    </citation>
    <scope>NUCLEOTIDE SEQUENCE</scope>
    <source>
        <strain evidence="4">CBS6075</strain>
    </source>
</reference>
<feature type="compositionally biased region" description="Low complexity" evidence="2">
    <location>
        <begin position="830"/>
        <end position="858"/>
    </location>
</feature>
<dbReference type="PROSITE" id="PS50003">
    <property type="entry name" value="PH_DOMAIN"/>
    <property type="match status" value="1"/>
</dbReference>
<feature type="region of interest" description="Disordered" evidence="2">
    <location>
        <begin position="578"/>
        <end position="646"/>
    </location>
</feature>
<reference evidence="4" key="1">
    <citation type="journal article" date="2021" name="Open Biol.">
        <title>Shared evolutionary footprints suggest mitochondrial oxidative damage underlies multiple complex I losses in fungi.</title>
        <authorList>
            <person name="Schikora-Tamarit M.A."/>
            <person name="Marcet-Houben M."/>
            <person name="Nosek J."/>
            <person name="Gabaldon T."/>
        </authorList>
    </citation>
    <scope>NUCLEOTIDE SEQUENCE</scope>
    <source>
        <strain evidence="4">CBS6075</strain>
    </source>
</reference>
<dbReference type="SMART" id="SM00233">
    <property type="entry name" value="PH"/>
    <property type="match status" value="1"/>
</dbReference>
<feature type="compositionally biased region" description="Low complexity" evidence="2">
    <location>
        <begin position="599"/>
        <end position="612"/>
    </location>
</feature>
<feature type="domain" description="PH" evidence="3">
    <location>
        <begin position="403"/>
        <end position="505"/>
    </location>
</feature>
<organism evidence="4 5">
    <name type="scientific">Ogataea philodendri</name>
    <dbReference type="NCBI Taxonomy" id="1378263"/>
    <lineage>
        <taxon>Eukaryota</taxon>
        <taxon>Fungi</taxon>
        <taxon>Dikarya</taxon>
        <taxon>Ascomycota</taxon>
        <taxon>Saccharomycotina</taxon>
        <taxon>Pichiomycetes</taxon>
        <taxon>Pichiales</taxon>
        <taxon>Pichiaceae</taxon>
        <taxon>Ogataea</taxon>
    </lineage>
</organism>
<keyword evidence="5" id="KW-1185">Reference proteome</keyword>
<sequence length="858" mass="94166">MTSEASISDSASQSLYDGSIESQSTYFGQADFVDVSNKLLAFHTKILPADNYNSPYYSPLTNTSEPKPIDKLINRFSIWKMIIKQLIFYFKEISIFKKQTYLGNKAMLENLELLKKQTNGKLKFKGSASKALRGSLSNNSMAQSDQQNAQQESMLNKFVQTSFLPVGDLSVLSISTTLSNYHSSLAEKELITHNQLTLKIIPRLENLKESLNETIKQIASLKGSDDFKTSDLKYEIAKTGAVLADYITSVELLTKGETTTCLGTHLKFTKLEPKKDPYLLRLKLDLQLKDQLYTEAQLKESYYDIQHKGVQLENILYTEVQNCVKNFVNLINTELDAVKDNMVSEFMNGFLKNDFGIDWDYFILNDNAKNLLKVNAKDSIMKVKQIRKKSDVQYPYQKERISSCLLSGFLEKKSKYLKNYSKFFYVLTFNFIHEFKTEDRKKERHPLNSYSLNDMKVSASPDDARKFVIRISSNRSTDFKTKFTFKSPSPEITAMWLDHLSDLCSLQSPLERNSPANTAAIAPSYTPSVLNMSTAGDAASSFREDSGSISGESSSNLKAQLENNNISSSSLHLPTFQSVKKGSPQETPAPAAHHRRGGSTSSIPASSTSFPALHRHHSSGSSTSQASEGLSIHSTTPTSPPNASNGVAKIVINSETGATEEPGDYFNYTAPRPRVAKRVSSGKSTPPGQPQGSQILRPSSPSHLSQARQPPAQRATSPNMLNKPNVPSFLGGHHSASASQLSPINSLTSMKSASSLSVPSKTGLVRGREKLQAQLKKAASNSNQTNLNGAILEFGSSSMGSSNSLKLPTPSGLPQTPGILPSNSIGDVFPGSDTPSRSVSSSSDPLKSPKPSSPDGYF</sequence>
<dbReference type="PANTHER" id="PTHR31941:SF15">
    <property type="entry name" value="ACTIVATOR OF SKN7 PROTEIN 10-RELATED"/>
    <property type="match status" value="1"/>
</dbReference>
<dbReference type="Pfam" id="PF20400">
    <property type="entry name" value="BAR_4"/>
    <property type="match status" value="1"/>
</dbReference>
<accession>A0A9P8T1U7</accession>
<protein>
    <recommendedName>
        <fullName evidence="3">PH domain-containing protein</fullName>
    </recommendedName>
</protein>
<dbReference type="Proteomes" id="UP000769157">
    <property type="component" value="Unassembled WGS sequence"/>
</dbReference>
<dbReference type="InterPro" id="IPR001849">
    <property type="entry name" value="PH_domain"/>
</dbReference>
<dbReference type="InterPro" id="IPR046869">
    <property type="entry name" value="SLM1/RGC1-like_PH"/>
</dbReference>
<feature type="compositionally biased region" description="Polar residues" evidence="2">
    <location>
        <begin position="632"/>
        <end position="645"/>
    </location>
</feature>
<dbReference type="SUPFAM" id="SSF50729">
    <property type="entry name" value="PH domain-like"/>
    <property type="match status" value="1"/>
</dbReference>
<dbReference type="RefSeq" id="XP_046059374.1">
    <property type="nucleotide sequence ID" value="XM_046206728.1"/>
</dbReference>
<evidence type="ECO:0000313" key="5">
    <source>
        <dbReference type="Proteomes" id="UP000769157"/>
    </source>
</evidence>
<feature type="compositionally biased region" description="Polar residues" evidence="2">
    <location>
        <begin position="681"/>
        <end position="722"/>
    </location>
</feature>
<dbReference type="PANTHER" id="PTHR31941">
    <property type="entry name" value="CYTOSKELETAL SIGNALING PROTEIN SLM1"/>
    <property type="match status" value="1"/>
</dbReference>
<feature type="region of interest" description="Disordered" evidence="2">
    <location>
        <begin position="799"/>
        <end position="858"/>
    </location>
</feature>
<evidence type="ECO:0000256" key="2">
    <source>
        <dbReference type="SAM" id="MobiDB-lite"/>
    </source>
</evidence>
<dbReference type="Gene3D" id="2.30.29.30">
    <property type="entry name" value="Pleckstrin-homology domain (PH domain)/Phosphotyrosine-binding domain (PTB)"/>
    <property type="match status" value="1"/>
</dbReference>
<dbReference type="Pfam" id="PF20399">
    <property type="entry name" value="PH_20"/>
    <property type="match status" value="1"/>
</dbReference>
<keyword evidence="1" id="KW-0597">Phosphoprotein</keyword>
<dbReference type="InterPro" id="IPR011993">
    <property type="entry name" value="PH-like_dom_sf"/>
</dbReference>
<comment type="caution">
    <text evidence="4">The sequence shown here is derived from an EMBL/GenBank/DDBJ whole genome shotgun (WGS) entry which is preliminary data.</text>
</comment>
<evidence type="ECO:0000256" key="1">
    <source>
        <dbReference type="ARBA" id="ARBA00022553"/>
    </source>
</evidence>
<dbReference type="AlphaFoldDB" id="A0A9P8T1U7"/>
<dbReference type="EMBL" id="JAEUBE010000378">
    <property type="protein sequence ID" value="KAH3662285.1"/>
    <property type="molecule type" value="Genomic_DNA"/>
</dbReference>
<gene>
    <name evidence="4" type="ORF">OGAPHI_005535</name>
</gene>
<feature type="region of interest" description="Disordered" evidence="2">
    <location>
        <begin position="658"/>
        <end position="740"/>
    </location>
</feature>
<evidence type="ECO:0000259" key="3">
    <source>
        <dbReference type="PROSITE" id="PS50003"/>
    </source>
</evidence>
<evidence type="ECO:0000313" key="4">
    <source>
        <dbReference type="EMBL" id="KAH3662285.1"/>
    </source>
</evidence>